<accession>A0A482MRN4</accession>
<sequence>MSNLPRIIAAVAHITDFPLERSEHQGDNIYFCDGATLVGTEEGHLITVSVTARNGEVYMVRVYGGNALYHNALNRAIKLDERNGKWYTMNGLTQGMAFSNLYDAMKHCGGIYGWF</sequence>
<keyword evidence="2" id="KW-1185">Reference proteome</keyword>
<evidence type="ECO:0000313" key="2">
    <source>
        <dbReference type="Proteomes" id="UP000307461"/>
    </source>
</evidence>
<dbReference type="Proteomes" id="UP000307461">
    <property type="component" value="Segment"/>
</dbReference>
<protein>
    <submittedName>
        <fullName evidence="1">Uncharacterized protein</fullName>
    </submittedName>
</protein>
<proteinExistence type="predicted"/>
<dbReference type="EMBL" id="MK373772">
    <property type="protein sequence ID" value="QBQ76687.1"/>
    <property type="molecule type" value="Genomic_DNA"/>
</dbReference>
<name>A0A482MRN4_9CAUD</name>
<organism evidence="1 2">
    <name type="scientific">Escherichia phage PTXU04</name>
    <dbReference type="NCBI Taxonomy" id="2508206"/>
    <lineage>
        <taxon>Viruses</taxon>
        <taxon>Duplodnaviria</taxon>
        <taxon>Heunggongvirae</taxon>
        <taxon>Uroviricota</taxon>
        <taxon>Caudoviricetes</taxon>
        <taxon>Xuquatrovirus</taxon>
        <taxon>Xuquatrovirus PTXU04</taxon>
    </lineage>
</organism>
<evidence type="ECO:0000313" key="1">
    <source>
        <dbReference type="EMBL" id="QBQ76687.1"/>
    </source>
</evidence>
<reference evidence="1 2" key="1">
    <citation type="submission" date="2019-01" db="EMBL/GenBank/DDBJ databases">
        <title>Still something new to discover - new insights into E. coli phage diversity and taxonomy.</title>
        <authorList>
            <person name="Korf I.H.E."/>
            <person name="Adriaennsens E."/>
            <person name="Dreiseikelmann B."/>
            <person name="Kropinski A."/>
            <person name="Nimtz M."/>
            <person name="Meier-Kolthoff J.P."/>
            <person name="Rohde M."/>
            <person name="van Raaij M."/>
            <person name="Wittmann J."/>
        </authorList>
    </citation>
    <scope>NUCLEOTIDE SEQUENCE [LARGE SCALE GENOMIC DNA]</scope>
</reference>
<gene>
    <name evidence="1" type="ORF">PTXU04_00073</name>
</gene>